<sequence>MKKAFTLQYSLETLCVLLALLSGIAVLHQFIIGKHFIIPTVILIVPIITGNIARFGYRDYRWAKHLAFWIGVLLTAHWFFALFYAQTLRAMLGAAFEPVAGTITLLLAYLTVQYFRRNDLSV</sequence>
<gene>
    <name evidence="2" type="ORF">BA177_08500</name>
</gene>
<keyword evidence="1" id="KW-0812">Transmembrane</keyword>
<protein>
    <submittedName>
        <fullName evidence="2">Uncharacterized protein</fullName>
    </submittedName>
</protein>
<dbReference type="EMBL" id="CP016268">
    <property type="protein sequence ID" value="ANO51235.1"/>
    <property type="molecule type" value="Genomic_DNA"/>
</dbReference>
<feature type="transmembrane region" description="Helical" evidence="1">
    <location>
        <begin position="36"/>
        <end position="54"/>
    </location>
</feature>
<dbReference type="KEGG" id="woc:BA177_08500"/>
<feature type="transmembrane region" description="Helical" evidence="1">
    <location>
        <begin position="66"/>
        <end position="85"/>
    </location>
</feature>
<feature type="transmembrane region" description="Helical" evidence="1">
    <location>
        <begin position="9"/>
        <end position="30"/>
    </location>
</feature>
<proteinExistence type="predicted"/>
<dbReference type="OrthoDB" id="6386317at2"/>
<evidence type="ECO:0000313" key="2">
    <source>
        <dbReference type="EMBL" id="ANO51235.1"/>
    </source>
</evidence>
<reference evidence="2 3" key="1">
    <citation type="submission" date="2016-06" db="EMBL/GenBank/DDBJ databases">
        <title>Complete genome sequence of a deep-branching marine Gamma Proteobacterium Woeseia oceani type strain XK5.</title>
        <authorList>
            <person name="Mu D."/>
            <person name="Du Z."/>
        </authorList>
    </citation>
    <scope>NUCLEOTIDE SEQUENCE [LARGE SCALE GENOMIC DNA]</scope>
    <source>
        <strain evidence="2 3">XK5</strain>
    </source>
</reference>
<dbReference type="Proteomes" id="UP000092695">
    <property type="component" value="Chromosome"/>
</dbReference>
<dbReference type="STRING" id="1548547.BA177_08500"/>
<accession>A0A193LFC6</accession>
<feature type="transmembrane region" description="Helical" evidence="1">
    <location>
        <begin position="91"/>
        <end position="112"/>
    </location>
</feature>
<organism evidence="2 3">
    <name type="scientific">Woeseia oceani</name>
    <dbReference type="NCBI Taxonomy" id="1548547"/>
    <lineage>
        <taxon>Bacteria</taxon>
        <taxon>Pseudomonadati</taxon>
        <taxon>Pseudomonadota</taxon>
        <taxon>Gammaproteobacteria</taxon>
        <taxon>Woeseiales</taxon>
        <taxon>Woeseiaceae</taxon>
        <taxon>Woeseia</taxon>
    </lineage>
</organism>
<dbReference type="RefSeq" id="WP_068615387.1">
    <property type="nucleotide sequence ID" value="NZ_CP016268.1"/>
</dbReference>
<dbReference type="AlphaFoldDB" id="A0A193LFC6"/>
<keyword evidence="1" id="KW-1133">Transmembrane helix</keyword>
<evidence type="ECO:0000256" key="1">
    <source>
        <dbReference type="SAM" id="Phobius"/>
    </source>
</evidence>
<keyword evidence="1" id="KW-0472">Membrane</keyword>
<evidence type="ECO:0000313" key="3">
    <source>
        <dbReference type="Proteomes" id="UP000092695"/>
    </source>
</evidence>
<name>A0A193LFC6_9GAMM</name>
<keyword evidence="3" id="KW-1185">Reference proteome</keyword>